<keyword evidence="3" id="KW-1185">Reference proteome</keyword>
<dbReference type="EMBL" id="CP010802">
    <property type="protein sequence ID" value="ALC16271.1"/>
    <property type="molecule type" value="Genomic_DNA"/>
</dbReference>
<dbReference type="KEGG" id="des:DSOUD_1492"/>
<evidence type="ECO:0000313" key="2">
    <source>
        <dbReference type="EMBL" id="ALC16271.1"/>
    </source>
</evidence>
<name>A0A0M4D0V6_9BACT</name>
<dbReference type="Proteomes" id="UP000057158">
    <property type="component" value="Chromosome"/>
</dbReference>
<sequence>MFEMLMLVGFLYAGFAHLMPQAGNGADRSHVLREKKLGKVTEIKGEAEAPPGRKDEKMRGGRRPAENGGREGGRSNLSRMATSAPVPLRVRQRSGTA</sequence>
<evidence type="ECO:0000256" key="1">
    <source>
        <dbReference type="SAM" id="MobiDB-lite"/>
    </source>
</evidence>
<gene>
    <name evidence="2" type="ORF">DSOUD_1492</name>
</gene>
<proteinExistence type="predicted"/>
<reference evidence="2 3" key="1">
    <citation type="submission" date="2015-07" db="EMBL/GenBank/DDBJ databases">
        <title>Isolation and Genomic Characterization of a Novel Halophilic Metal-Reducing Deltaproteobacterium from the Deep Subsurface.</title>
        <authorList>
            <person name="Badalamenti J.P."/>
            <person name="Summers Z.M."/>
            <person name="Gralnick J.A."/>
            <person name="Bond D.R."/>
        </authorList>
    </citation>
    <scope>NUCLEOTIDE SEQUENCE [LARGE SCALE GENOMIC DNA]</scope>
    <source>
        <strain evidence="2 3">WTL</strain>
    </source>
</reference>
<feature type="compositionally biased region" description="Basic and acidic residues" evidence="1">
    <location>
        <begin position="41"/>
        <end position="73"/>
    </location>
</feature>
<feature type="region of interest" description="Disordered" evidence="1">
    <location>
        <begin position="41"/>
        <end position="97"/>
    </location>
</feature>
<accession>A0A0M4D0V6</accession>
<dbReference type="AlphaFoldDB" id="A0A0M4D0V6"/>
<protein>
    <submittedName>
        <fullName evidence="2">Uncharacterized protein</fullName>
    </submittedName>
</protein>
<organism evidence="2 3">
    <name type="scientific">Desulfuromonas soudanensis</name>
    <dbReference type="NCBI Taxonomy" id="1603606"/>
    <lineage>
        <taxon>Bacteria</taxon>
        <taxon>Pseudomonadati</taxon>
        <taxon>Thermodesulfobacteriota</taxon>
        <taxon>Desulfuromonadia</taxon>
        <taxon>Desulfuromonadales</taxon>
        <taxon>Desulfuromonadaceae</taxon>
        <taxon>Desulfuromonas</taxon>
    </lineage>
</organism>
<evidence type="ECO:0000313" key="3">
    <source>
        <dbReference type="Proteomes" id="UP000057158"/>
    </source>
</evidence>